<evidence type="ECO:0000313" key="2">
    <source>
        <dbReference type="EMBL" id="KAF8750099.1"/>
    </source>
</evidence>
<dbReference type="Proteomes" id="UP000614334">
    <property type="component" value="Unassembled WGS sequence"/>
</dbReference>
<evidence type="ECO:0000256" key="1">
    <source>
        <dbReference type="SAM" id="MobiDB-lite"/>
    </source>
</evidence>
<name>A0A8H7LXX9_9AGAM</name>
<accession>A0A8H7LXX9</accession>
<sequence length="84" mass="9310">MTNLPFLPQPNPFTTVPSSPHPHPYISTPPRDTHQNIHPNLVAPPPTSDLLPLRIQAKIRYAQTLGYGEHDPSTKRVPQDPCAS</sequence>
<proteinExistence type="predicted"/>
<organism evidence="2 3">
    <name type="scientific">Rhizoctonia solani</name>
    <dbReference type="NCBI Taxonomy" id="456999"/>
    <lineage>
        <taxon>Eukaryota</taxon>
        <taxon>Fungi</taxon>
        <taxon>Dikarya</taxon>
        <taxon>Basidiomycota</taxon>
        <taxon>Agaricomycotina</taxon>
        <taxon>Agaricomycetes</taxon>
        <taxon>Cantharellales</taxon>
        <taxon>Ceratobasidiaceae</taxon>
        <taxon>Rhizoctonia</taxon>
    </lineage>
</organism>
<dbReference type="EMBL" id="JACYCF010000022">
    <property type="protein sequence ID" value="KAF8750099.1"/>
    <property type="molecule type" value="Genomic_DNA"/>
</dbReference>
<evidence type="ECO:0000313" key="3">
    <source>
        <dbReference type="Proteomes" id="UP000614334"/>
    </source>
</evidence>
<dbReference type="AlphaFoldDB" id="A0A8H7LXX9"/>
<comment type="caution">
    <text evidence="2">The sequence shown here is derived from an EMBL/GenBank/DDBJ whole genome shotgun (WGS) entry which is preliminary data.</text>
</comment>
<reference evidence="2" key="1">
    <citation type="submission" date="2020-09" db="EMBL/GenBank/DDBJ databases">
        <title>Comparative genome analyses of four rice-infecting Rhizoctonia solani isolates reveal extensive enrichment of homogalacturonan modification genes.</title>
        <authorList>
            <person name="Lee D.-Y."/>
            <person name="Jeon J."/>
            <person name="Kim K.-T."/>
            <person name="Cheong K."/>
            <person name="Song H."/>
            <person name="Choi G."/>
            <person name="Ko J."/>
            <person name="Opiyo S.O."/>
            <person name="Zuo S."/>
            <person name="Madhav S."/>
            <person name="Lee Y.-H."/>
            <person name="Wang G.-L."/>
        </authorList>
    </citation>
    <scope>NUCLEOTIDE SEQUENCE</scope>
    <source>
        <strain evidence="2">AG1-IA B2</strain>
    </source>
</reference>
<protein>
    <submittedName>
        <fullName evidence="2">Uncharacterized protein</fullName>
    </submittedName>
</protein>
<feature type="region of interest" description="Disordered" evidence="1">
    <location>
        <begin position="1"/>
        <end position="49"/>
    </location>
</feature>
<gene>
    <name evidence="2" type="ORF">RHS01_09551</name>
</gene>